<accession>A0A537LPG5</accession>
<reference evidence="7 8" key="1">
    <citation type="journal article" date="2019" name="Nat. Microbiol.">
        <title>Mediterranean grassland soil C-N compound turnover is dependent on rainfall and depth, and is mediated by genomically divergent microorganisms.</title>
        <authorList>
            <person name="Diamond S."/>
            <person name="Andeer P.F."/>
            <person name="Li Z."/>
            <person name="Crits-Christoph A."/>
            <person name="Burstein D."/>
            <person name="Anantharaman K."/>
            <person name="Lane K.R."/>
            <person name="Thomas B.C."/>
            <person name="Pan C."/>
            <person name="Northen T.R."/>
            <person name="Banfield J.F."/>
        </authorList>
    </citation>
    <scope>NUCLEOTIDE SEQUENCE [LARGE SCALE GENOMIC DNA]</scope>
    <source>
        <strain evidence="7">NP_2</strain>
    </source>
</reference>
<dbReference type="EMBL" id="VBAJ01000050">
    <property type="protein sequence ID" value="TMJ09587.1"/>
    <property type="molecule type" value="Genomic_DNA"/>
</dbReference>
<evidence type="ECO:0000259" key="6">
    <source>
        <dbReference type="Pfam" id="PF12698"/>
    </source>
</evidence>
<dbReference type="AlphaFoldDB" id="A0A537LPG5"/>
<keyword evidence="2 5" id="KW-0812">Transmembrane</keyword>
<dbReference type="InterPro" id="IPR013525">
    <property type="entry name" value="ABC2_TM"/>
</dbReference>
<evidence type="ECO:0000256" key="1">
    <source>
        <dbReference type="ARBA" id="ARBA00004141"/>
    </source>
</evidence>
<feature type="transmembrane region" description="Helical" evidence="5">
    <location>
        <begin position="159"/>
        <end position="183"/>
    </location>
</feature>
<feature type="transmembrane region" description="Helical" evidence="5">
    <location>
        <begin position="32"/>
        <end position="55"/>
    </location>
</feature>
<comment type="caution">
    <text evidence="7">The sequence shown here is derived from an EMBL/GenBank/DDBJ whole genome shotgun (WGS) entry which is preliminary data.</text>
</comment>
<keyword evidence="4 5" id="KW-0472">Membrane</keyword>
<feature type="transmembrane region" description="Helical" evidence="5">
    <location>
        <begin position="75"/>
        <end position="99"/>
    </location>
</feature>
<dbReference type="GO" id="GO:0140359">
    <property type="term" value="F:ABC-type transporter activity"/>
    <property type="evidence" value="ECO:0007669"/>
    <property type="project" value="InterPro"/>
</dbReference>
<dbReference type="Pfam" id="PF12698">
    <property type="entry name" value="ABC2_membrane_3"/>
    <property type="match status" value="1"/>
</dbReference>
<feature type="transmembrane region" description="Helical" evidence="5">
    <location>
        <begin position="189"/>
        <end position="210"/>
    </location>
</feature>
<dbReference type="Proteomes" id="UP000318661">
    <property type="component" value="Unassembled WGS sequence"/>
</dbReference>
<evidence type="ECO:0000313" key="8">
    <source>
        <dbReference type="Proteomes" id="UP000318661"/>
    </source>
</evidence>
<keyword evidence="3 5" id="KW-1133">Transmembrane helix</keyword>
<evidence type="ECO:0000256" key="2">
    <source>
        <dbReference type="ARBA" id="ARBA00022692"/>
    </source>
</evidence>
<feature type="transmembrane region" description="Helical" evidence="5">
    <location>
        <begin position="106"/>
        <end position="126"/>
    </location>
</feature>
<evidence type="ECO:0000256" key="4">
    <source>
        <dbReference type="ARBA" id="ARBA00023136"/>
    </source>
</evidence>
<feature type="transmembrane region" description="Helical" evidence="5">
    <location>
        <begin position="261"/>
        <end position="283"/>
    </location>
</feature>
<evidence type="ECO:0000313" key="7">
    <source>
        <dbReference type="EMBL" id="TMJ09587.1"/>
    </source>
</evidence>
<evidence type="ECO:0000256" key="3">
    <source>
        <dbReference type="ARBA" id="ARBA00022989"/>
    </source>
</evidence>
<feature type="transmembrane region" description="Helical" evidence="5">
    <location>
        <begin position="132"/>
        <end position="152"/>
    </location>
</feature>
<feature type="domain" description="ABC-2 type transporter transmembrane" evidence="6">
    <location>
        <begin position="78"/>
        <end position="200"/>
    </location>
</feature>
<dbReference type="GO" id="GO:0016020">
    <property type="term" value="C:membrane"/>
    <property type="evidence" value="ECO:0007669"/>
    <property type="project" value="UniProtKB-SubCell"/>
</dbReference>
<gene>
    <name evidence="7" type="ORF">E6G99_02475</name>
</gene>
<feature type="transmembrane region" description="Helical" evidence="5">
    <location>
        <begin position="222"/>
        <end position="241"/>
    </location>
</feature>
<organism evidence="7 8">
    <name type="scientific">Candidatus Segetimicrobium genomatis</name>
    <dbReference type="NCBI Taxonomy" id="2569760"/>
    <lineage>
        <taxon>Bacteria</taxon>
        <taxon>Bacillati</taxon>
        <taxon>Candidatus Sysuimicrobiota</taxon>
        <taxon>Candidatus Sysuimicrobiia</taxon>
        <taxon>Candidatus Sysuimicrobiales</taxon>
        <taxon>Candidatus Segetimicrobiaceae</taxon>
        <taxon>Candidatus Segetimicrobium</taxon>
    </lineage>
</organism>
<protein>
    <submittedName>
        <fullName evidence="7">ABC transporter permease</fullName>
    </submittedName>
</protein>
<comment type="subcellular location">
    <subcellularLocation>
        <location evidence="1">Membrane</location>
        <topology evidence="1">Multi-pass membrane protein</topology>
    </subcellularLocation>
</comment>
<proteinExistence type="predicted"/>
<name>A0A537LPG5_9BACT</name>
<sequence>MDVVAGVRGDTRARAMWRTAGRPAAAMIRLELLSTLTALAPYLVVAVAAALAGFILQNDLHRVQEDGLLVIGNPFAVSLYGGVVLLSVYLAGSAAIAVAREREQGAVELLCYGPVSALSYLLAKLAGHTLQYAFLAVLLAGCYLLLAVVTGLHLGGTTLLAMALSIGPAAASVALGLLVAALVRRVRPAIFAVLGLTLGAVGVQVAREVLVRLPAPEFHVNPVYLLRWVAFAVSSVTQWLLPFGYVDRELTVMLRGDLPGALGAAAAGSVYAVLVLVLAAAALQRTGIRR</sequence>
<evidence type="ECO:0000256" key="5">
    <source>
        <dbReference type="SAM" id="Phobius"/>
    </source>
</evidence>